<evidence type="ECO:0000256" key="11">
    <source>
        <dbReference type="ARBA" id="ARBA00022842"/>
    </source>
</evidence>
<feature type="transmembrane region" description="Helical" evidence="21">
    <location>
        <begin position="596"/>
        <end position="615"/>
    </location>
</feature>
<keyword evidence="6" id="KW-1003">Cell membrane</keyword>
<comment type="caution">
    <text evidence="23">The sequence shown here is derived from an EMBL/GenBank/DDBJ whole genome shotgun (WGS) entry which is preliminary data.</text>
</comment>
<evidence type="ECO:0000256" key="19">
    <source>
        <dbReference type="ARBA" id="ARBA00081304"/>
    </source>
</evidence>
<protein>
    <recommendedName>
        <fullName evidence="18">Decaprenyl-phosphate phosphoribosyltransferase</fullName>
        <ecNumber evidence="17">2.4.2.45</ecNumber>
    </recommendedName>
    <alternativeName>
        <fullName evidence="20">5-phospho-alpha-D-ribose-1-diphosphate:decaprenyl-phosphate 5-phosphoribosyltransferase</fullName>
    </alternativeName>
    <alternativeName>
        <fullName evidence="19">DPPR synthase</fullName>
    </alternativeName>
</protein>
<feature type="transmembrane region" description="Helical" evidence="21">
    <location>
        <begin position="51"/>
        <end position="72"/>
    </location>
</feature>
<feature type="transmembrane region" description="Helical" evidence="21">
    <location>
        <begin position="172"/>
        <end position="189"/>
    </location>
</feature>
<keyword evidence="8 23" id="KW-0808">Transferase</keyword>
<dbReference type="InterPro" id="IPR044878">
    <property type="entry name" value="UbiA_sf"/>
</dbReference>
<sequence length="957" mass="104395">MSEDVVTGPPANLVVGVVKAMRPRQWVKNVLVLAAPLAAAGRGVRYDYAEVLTKVSVAFVVFSLAASAIYLINDVRDVEADREHPTKRFRPIAAGVVPEWLAYAVAAVLGVASLAIAWWLTPSLAVVMAVYLAMQLGYCYGLKHQAVIDICIVSSAYLIRAIAGGAAADIPLSQWFLLTAAFGSLFMVAGKRYAELQLAERTGAAIRKSLESYTSTYLRFVWTLSATAVVVSYGLWAFERDRYSGSWYAVSMVPFTIAILRYAVDVDGGLAGEPEDIALRDRVLQLLALAWIGTVGPLLPSASSRFKALRASALARRPAVRRARWPVFPYEPVVRISLWVSVAVVCMLFGWGAWQRRWIADDGLIVLRTVRNLLAGNGPVFNMGERVEANTSTVWTYLLYVASWVGGPMRLEYVALAVALMLSLLGAALLMLGTGRLYAPSLRGRRAIMLPAGALVYIAVPPARDFATSGLESGLVLTYLGLLWWMMVCWAQPLRVRPHGRVFIGALAFVAGCSVLVRPELALMGGLALIMMLVAARTWRRRVLIVVAGGFLPVAYQIFRMGYYALLVPGTALAKDAAGDKWSQGMIYLSNFNRPYALWVPIVLLVPLGLVLMLARRRPSFLRPMVAPDYGRVARAVQSPAAVVAFMIGSGLLQALYWIRQGGDFMHGRVLLAPLFCLLAPVAVIPVLLPDGKDFSKETGYWLAGGVSILWLGVAGWSLWAANSPGMGDDATHVTYTGIVDERRFYAQATGHAHPLTAADYLDYPRMAAVLTALDNTPEGALLLPSGNYNQWDLVPMIPPGTAPGIPATQKPQHAVFFTNLGMLGMNVGLDVRVIDQIGLANPLAQHTERLKHGRIGHDKNLFPDWVIADGPWVKWYPGVPGYLDPAWVAQAEAALKCPATQAVLNSVRAPLTLRRFVSNVVHSFEFTRYRIDRVPLNELIRCGLEVPDVSPAPARE</sequence>
<dbReference type="EC" id="2.4.2.45" evidence="17"/>
<evidence type="ECO:0000313" key="24">
    <source>
        <dbReference type="Proteomes" id="UP000189229"/>
    </source>
</evidence>
<dbReference type="NCBIfam" id="NF041480">
    <property type="entry name" value="flag_mot_ctl_ZomB"/>
    <property type="match status" value="1"/>
</dbReference>
<dbReference type="EMBL" id="MVBM01000003">
    <property type="protein sequence ID" value="OOK75525.1"/>
    <property type="molecule type" value="Genomic_DNA"/>
</dbReference>
<comment type="catalytic activity">
    <reaction evidence="15">
        <text>trans,octa-cis-decaprenyl phosphate + 5-phospho-alpha-D-ribose 1-diphosphate + H(+) = trans,octa-cis-decaprenylphospho-beta-D-ribofuranose 5-phosphate + diphosphate</text>
        <dbReference type="Rhea" id="RHEA:34067"/>
        <dbReference type="ChEBI" id="CHEBI:15378"/>
        <dbReference type="ChEBI" id="CHEBI:33019"/>
        <dbReference type="ChEBI" id="CHEBI:58017"/>
        <dbReference type="ChEBI" id="CHEBI:65079"/>
        <dbReference type="ChEBI" id="CHEBI:66937"/>
        <dbReference type="EC" id="2.4.2.45"/>
    </reaction>
    <physiologicalReaction direction="left-to-right" evidence="15">
        <dbReference type="Rhea" id="RHEA:34068"/>
    </physiologicalReaction>
</comment>
<evidence type="ECO:0000256" key="3">
    <source>
        <dbReference type="ARBA" id="ARBA00004651"/>
    </source>
</evidence>
<comment type="subunit">
    <text evidence="5">Homotrimer.</text>
</comment>
<evidence type="ECO:0000256" key="2">
    <source>
        <dbReference type="ARBA" id="ARBA00004533"/>
    </source>
</evidence>
<evidence type="ECO:0000256" key="1">
    <source>
        <dbReference type="ARBA" id="ARBA00001946"/>
    </source>
</evidence>
<evidence type="ECO:0000256" key="4">
    <source>
        <dbReference type="ARBA" id="ARBA00004776"/>
    </source>
</evidence>
<evidence type="ECO:0000256" key="15">
    <source>
        <dbReference type="ARBA" id="ARBA00052521"/>
    </source>
</evidence>
<feature type="transmembrane region" description="Helical" evidence="21">
    <location>
        <begin position="701"/>
        <end position="720"/>
    </location>
</feature>
<keyword evidence="9 21" id="KW-0812">Transmembrane</keyword>
<dbReference type="InterPro" id="IPR048218">
    <property type="entry name" value="AftB-like_mycobacteriaceae"/>
</dbReference>
<comment type="similarity">
    <text evidence="16">Belongs to the UbiA prenyltransferase family. DPPR synthase subfamily.</text>
</comment>
<evidence type="ECO:0000256" key="18">
    <source>
        <dbReference type="ARBA" id="ARBA00069531"/>
    </source>
</evidence>
<dbReference type="AlphaFoldDB" id="A0A1V3X8K3"/>
<organism evidence="23 24">
    <name type="scientific">Mycobacterium kansasii</name>
    <dbReference type="NCBI Taxonomy" id="1768"/>
    <lineage>
        <taxon>Bacteria</taxon>
        <taxon>Bacillati</taxon>
        <taxon>Actinomycetota</taxon>
        <taxon>Actinomycetes</taxon>
        <taxon>Mycobacteriales</taxon>
        <taxon>Mycobacteriaceae</taxon>
        <taxon>Mycobacterium</taxon>
    </lineage>
</organism>
<feature type="domain" description="Terminal beta-(1-&gt;2)-arabinofuranosyltransferase C-terminal" evidence="22">
    <location>
        <begin position="810"/>
        <end position="927"/>
    </location>
</feature>
<feature type="transmembrane region" description="Helical" evidence="21">
    <location>
        <begin position="217"/>
        <end position="238"/>
    </location>
</feature>
<keyword evidence="10" id="KW-0479">Metal-binding</keyword>
<dbReference type="InterPro" id="IPR000537">
    <property type="entry name" value="UbiA_prenyltransferase"/>
</dbReference>
<dbReference type="NCBIfam" id="NF041481">
    <property type="entry name" value="beta_arabfuran_tase"/>
    <property type="match status" value="1"/>
</dbReference>
<evidence type="ECO:0000259" key="22">
    <source>
        <dbReference type="Pfam" id="PF26371"/>
    </source>
</evidence>
<feature type="transmembrane region" description="Helical" evidence="21">
    <location>
        <begin position="116"/>
        <end position="134"/>
    </location>
</feature>
<dbReference type="GO" id="GO:0071555">
    <property type="term" value="P:cell wall organization"/>
    <property type="evidence" value="ECO:0007669"/>
    <property type="project" value="UniProtKB-KW"/>
</dbReference>
<dbReference type="FunFam" id="1.10.357.140:FF:000017">
    <property type="entry name" value="Decaprenyl-phosphate phosphoribosyltransferase"/>
    <property type="match status" value="1"/>
</dbReference>
<keyword evidence="11" id="KW-0460">Magnesium</keyword>
<comment type="cofactor">
    <cofactor evidence="1">
        <name>Mg(2+)</name>
        <dbReference type="ChEBI" id="CHEBI:18420"/>
    </cofactor>
</comment>
<name>A0A1V3X8K3_MYCKA</name>
<feature type="transmembrane region" description="Helical" evidence="21">
    <location>
        <begin position="336"/>
        <end position="354"/>
    </location>
</feature>
<evidence type="ECO:0000256" key="5">
    <source>
        <dbReference type="ARBA" id="ARBA00011233"/>
    </source>
</evidence>
<dbReference type="CDD" id="cd13963">
    <property type="entry name" value="PT_UbiA_2"/>
    <property type="match status" value="1"/>
</dbReference>
<dbReference type="Proteomes" id="UP000189229">
    <property type="component" value="Unassembled WGS sequence"/>
</dbReference>
<evidence type="ECO:0000256" key="8">
    <source>
        <dbReference type="ARBA" id="ARBA00022679"/>
    </source>
</evidence>
<proteinExistence type="inferred from homology"/>
<evidence type="ECO:0000313" key="23">
    <source>
        <dbReference type="EMBL" id="OOK75525.1"/>
    </source>
</evidence>
<dbReference type="InterPro" id="IPR058983">
    <property type="entry name" value="AftB_C"/>
</dbReference>
<evidence type="ECO:0000256" key="13">
    <source>
        <dbReference type="ARBA" id="ARBA00023136"/>
    </source>
</evidence>
<keyword evidence="12 21" id="KW-1133">Transmembrane helix</keyword>
<evidence type="ECO:0000256" key="20">
    <source>
        <dbReference type="ARBA" id="ARBA00081653"/>
    </source>
</evidence>
<feature type="transmembrane region" description="Helical" evidence="21">
    <location>
        <begin position="671"/>
        <end position="689"/>
    </location>
</feature>
<keyword evidence="7" id="KW-0997">Cell inner membrane</keyword>
<evidence type="ECO:0000256" key="6">
    <source>
        <dbReference type="ARBA" id="ARBA00022475"/>
    </source>
</evidence>
<evidence type="ECO:0000256" key="7">
    <source>
        <dbReference type="ARBA" id="ARBA00022519"/>
    </source>
</evidence>
<feature type="transmembrane region" description="Helical" evidence="21">
    <location>
        <begin position="413"/>
        <end position="432"/>
    </location>
</feature>
<keyword evidence="13 21" id="KW-0472">Membrane</keyword>
<feature type="transmembrane region" description="Helical" evidence="21">
    <location>
        <begin position="636"/>
        <end position="659"/>
    </location>
</feature>
<keyword evidence="14" id="KW-0961">Cell wall biogenesis/degradation</keyword>
<dbReference type="InterPro" id="IPR048243">
    <property type="entry name" value="AftB-like"/>
</dbReference>
<evidence type="ECO:0000256" key="12">
    <source>
        <dbReference type="ARBA" id="ARBA00022989"/>
    </source>
</evidence>
<dbReference type="Pfam" id="PF01040">
    <property type="entry name" value="UbiA"/>
    <property type="match status" value="1"/>
</dbReference>
<dbReference type="NCBIfam" id="NF008978">
    <property type="entry name" value="PRK12324.1-4"/>
    <property type="match status" value="1"/>
</dbReference>
<comment type="pathway">
    <text evidence="4">Cell wall biogenesis; cell wall polysaccharide biosynthesis.</text>
</comment>
<evidence type="ECO:0000256" key="10">
    <source>
        <dbReference type="ARBA" id="ARBA00022723"/>
    </source>
</evidence>
<dbReference type="NCBIfam" id="NF008976">
    <property type="entry name" value="PRK12324.1-1"/>
    <property type="match status" value="1"/>
</dbReference>
<feature type="transmembrane region" description="Helical" evidence="21">
    <location>
        <begin position="92"/>
        <end position="110"/>
    </location>
</feature>
<feature type="transmembrane region" description="Helical" evidence="21">
    <location>
        <begin position="544"/>
        <end position="566"/>
    </location>
</feature>
<dbReference type="GO" id="GO:0046872">
    <property type="term" value="F:metal ion binding"/>
    <property type="evidence" value="ECO:0007669"/>
    <property type="project" value="UniProtKB-KW"/>
</dbReference>
<comment type="subcellular location">
    <subcellularLocation>
        <location evidence="2">Cell inner membrane</location>
    </subcellularLocation>
    <subcellularLocation>
        <location evidence="3">Cell membrane</location>
        <topology evidence="3">Multi-pass membrane protein</topology>
    </subcellularLocation>
</comment>
<dbReference type="GO" id="GO:0005886">
    <property type="term" value="C:plasma membrane"/>
    <property type="evidence" value="ECO:0007669"/>
    <property type="project" value="UniProtKB-SubCell"/>
</dbReference>
<evidence type="ECO:0000256" key="21">
    <source>
        <dbReference type="SAM" id="Phobius"/>
    </source>
</evidence>
<evidence type="ECO:0000256" key="9">
    <source>
        <dbReference type="ARBA" id="ARBA00022692"/>
    </source>
</evidence>
<evidence type="ECO:0000256" key="14">
    <source>
        <dbReference type="ARBA" id="ARBA00023316"/>
    </source>
</evidence>
<feature type="transmembrane region" description="Helical" evidence="21">
    <location>
        <begin position="283"/>
        <end position="302"/>
    </location>
</feature>
<dbReference type="GO" id="GO:0016765">
    <property type="term" value="F:transferase activity, transferring alkyl or aryl (other than methyl) groups"/>
    <property type="evidence" value="ECO:0007669"/>
    <property type="project" value="InterPro"/>
</dbReference>
<feature type="transmembrane region" description="Helical" evidence="21">
    <location>
        <begin position="466"/>
        <end position="488"/>
    </location>
</feature>
<evidence type="ECO:0000256" key="16">
    <source>
        <dbReference type="ARBA" id="ARBA00061163"/>
    </source>
</evidence>
<dbReference type="Gene3D" id="1.10.357.140">
    <property type="entry name" value="UbiA prenyltransferase"/>
    <property type="match status" value="1"/>
</dbReference>
<dbReference type="Pfam" id="PF26371">
    <property type="entry name" value="AftB_C"/>
    <property type="match status" value="1"/>
</dbReference>
<reference evidence="23 24" key="1">
    <citation type="submission" date="2017-02" db="EMBL/GenBank/DDBJ databases">
        <title>Complete genome sequences of Mycobacterium kansasii strains isolated from rhesus macaques.</title>
        <authorList>
            <person name="Panda A."/>
            <person name="Nagaraj S."/>
            <person name="Zhao X."/>
            <person name="Tettelin H."/>
            <person name="Detolla L.J."/>
        </authorList>
    </citation>
    <scope>NUCLEOTIDE SEQUENCE [LARGE SCALE GENOMIC DNA]</scope>
    <source>
        <strain evidence="23 24">11-3813</strain>
    </source>
</reference>
<accession>A0A1V3X8K3</accession>
<feature type="transmembrane region" description="Helical" evidence="21">
    <location>
        <begin position="244"/>
        <end position="263"/>
    </location>
</feature>
<evidence type="ECO:0000256" key="17">
    <source>
        <dbReference type="ARBA" id="ARBA00066340"/>
    </source>
</evidence>
<gene>
    <name evidence="23" type="ORF">BZL30_3819</name>
</gene>